<dbReference type="GO" id="GO:0005524">
    <property type="term" value="F:ATP binding"/>
    <property type="evidence" value="ECO:0007669"/>
    <property type="project" value="UniProtKB-KW"/>
</dbReference>
<feature type="domain" description="Carbohydrate kinase FGGY C-terminal" evidence="7">
    <location>
        <begin position="265"/>
        <end position="456"/>
    </location>
</feature>
<evidence type="ECO:0000256" key="3">
    <source>
        <dbReference type="ARBA" id="ARBA00022777"/>
    </source>
</evidence>
<name>A0A0F9SR20_9ZZZZ</name>
<evidence type="ECO:0000256" key="4">
    <source>
        <dbReference type="ARBA" id="ARBA00022840"/>
    </source>
</evidence>
<evidence type="ECO:0000313" key="8">
    <source>
        <dbReference type="EMBL" id="KKN39426.1"/>
    </source>
</evidence>
<dbReference type="InterPro" id="IPR013449">
    <property type="entry name" value="Rhamnulokinase"/>
</dbReference>
<keyword evidence="2" id="KW-0547">Nucleotide-binding</keyword>
<protein>
    <recommendedName>
        <fullName evidence="9">Rhamnulokinase</fullName>
    </recommendedName>
</protein>
<keyword evidence="1" id="KW-0808">Transferase</keyword>
<dbReference type="AlphaFoldDB" id="A0A0F9SR20"/>
<dbReference type="InterPro" id="IPR050406">
    <property type="entry name" value="FGGY_Carb_Kinase"/>
</dbReference>
<sequence length="506" mass="57991">MLFMNIIGIDLGASNGRVIVGKFDTKKNLELDIVYRFKNYGISINKSLHWDILHIFNRIIKGLRICSEKYKDEGFKSLGITTWGVDFVLLDENDELIGPIYHYRDNRTDGMLEKLFKVIPKKEIFNQTGNMVVQINTSVQLFSMLHNNSPRLSIAKTLLMLPDYFNYLFSGKKFCESSDASTSQLFNPIERDWAYDLIGRLDLDPNMFPEIAQPGTVLGTIQDHIAEETGLNHETKISLPLTHDTGSAVAAVPVDMDKYDSGKWAYLSSGTWSLLGVELNEPLINEKVLKYNFTNEVGLHFTTRFLRGITGLWLIQECKKLWNKKDPNLTWDKIEFEAEVSQQFQNFIDIDEKDFSNPINMIDSIKKQCKIHNQIPPETIGQISRVIFENLAFKYKEILEQLEELIGNKIEILHIIGGGSQNKLLNQFTSNMLNIPVLAGPSEATAIGNILTQALALGEINDIKDLRRIVRNSFKIIEYTPMDNDKWNDAYNFYLSNIDEEEREKK</sequence>
<evidence type="ECO:0000256" key="5">
    <source>
        <dbReference type="ARBA" id="ARBA00023308"/>
    </source>
</evidence>
<dbReference type="CDD" id="cd07771">
    <property type="entry name" value="ASKHA_NBD_FGGY_RhaB-like"/>
    <property type="match status" value="1"/>
</dbReference>
<evidence type="ECO:0008006" key="9">
    <source>
        <dbReference type="Google" id="ProtNLM"/>
    </source>
</evidence>
<dbReference type="Pfam" id="PF00370">
    <property type="entry name" value="FGGY_N"/>
    <property type="match status" value="1"/>
</dbReference>
<feature type="domain" description="Carbohydrate kinase FGGY N-terminal" evidence="6">
    <location>
        <begin position="6"/>
        <end position="245"/>
    </location>
</feature>
<keyword evidence="4" id="KW-0067">ATP-binding</keyword>
<dbReference type="PANTHER" id="PTHR43095">
    <property type="entry name" value="SUGAR KINASE"/>
    <property type="match status" value="1"/>
</dbReference>
<evidence type="ECO:0000256" key="1">
    <source>
        <dbReference type="ARBA" id="ARBA00022679"/>
    </source>
</evidence>
<keyword evidence="5" id="KW-0684">Rhamnose metabolism</keyword>
<evidence type="ECO:0000256" key="2">
    <source>
        <dbReference type="ARBA" id="ARBA00022741"/>
    </source>
</evidence>
<accession>A0A0F9SR20</accession>
<evidence type="ECO:0000259" key="7">
    <source>
        <dbReference type="Pfam" id="PF02782"/>
    </source>
</evidence>
<proteinExistence type="predicted"/>
<comment type="caution">
    <text evidence="8">The sequence shown here is derived from an EMBL/GenBank/DDBJ whole genome shotgun (WGS) entry which is preliminary data.</text>
</comment>
<dbReference type="GO" id="GO:0008993">
    <property type="term" value="F:rhamnulokinase activity"/>
    <property type="evidence" value="ECO:0007669"/>
    <property type="project" value="InterPro"/>
</dbReference>
<dbReference type="PIRSF" id="PIRSF000538">
    <property type="entry name" value="GlpK"/>
    <property type="match status" value="1"/>
</dbReference>
<dbReference type="InterPro" id="IPR043129">
    <property type="entry name" value="ATPase_NBD"/>
</dbReference>
<dbReference type="InterPro" id="IPR000577">
    <property type="entry name" value="Carb_kinase_FGGY"/>
</dbReference>
<evidence type="ECO:0000259" key="6">
    <source>
        <dbReference type="Pfam" id="PF00370"/>
    </source>
</evidence>
<dbReference type="InterPro" id="IPR018484">
    <property type="entry name" value="FGGY_N"/>
</dbReference>
<reference evidence="8" key="1">
    <citation type="journal article" date="2015" name="Nature">
        <title>Complex archaea that bridge the gap between prokaryotes and eukaryotes.</title>
        <authorList>
            <person name="Spang A."/>
            <person name="Saw J.H."/>
            <person name="Jorgensen S.L."/>
            <person name="Zaremba-Niedzwiedzka K."/>
            <person name="Martijn J."/>
            <person name="Lind A.E."/>
            <person name="van Eijk R."/>
            <person name="Schleper C."/>
            <person name="Guy L."/>
            <person name="Ettema T.J."/>
        </authorList>
    </citation>
    <scope>NUCLEOTIDE SEQUENCE</scope>
</reference>
<gene>
    <name evidence="8" type="ORF">LCGC14_0743520</name>
</gene>
<keyword evidence="3" id="KW-0418">Kinase</keyword>
<dbReference type="SUPFAM" id="SSF53067">
    <property type="entry name" value="Actin-like ATPase domain"/>
    <property type="match status" value="2"/>
</dbReference>
<dbReference type="Pfam" id="PF02782">
    <property type="entry name" value="FGGY_C"/>
    <property type="match status" value="1"/>
</dbReference>
<dbReference type="Gene3D" id="3.30.420.40">
    <property type="match status" value="2"/>
</dbReference>
<dbReference type="GO" id="GO:0019301">
    <property type="term" value="P:rhamnose catabolic process"/>
    <property type="evidence" value="ECO:0007669"/>
    <property type="project" value="InterPro"/>
</dbReference>
<organism evidence="8">
    <name type="scientific">marine sediment metagenome</name>
    <dbReference type="NCBI Taxonomy" id="412755"/>
    <lineage>
        <taxon>unclassified sequences</taxon>
        <taxon>metagenomes</taxon>
        <taxon>ecological metagenomes</taxon>
    </lineage>
</organism>
<dbReference type="EMBL" id="LAZR01001765">
    <property type="protein sequence ID" value="KKN39426.1"/>
    <property type="molecule type" value="Genomic_DNA"/>
</dbReference>
<dbReference type="InterPro" id="IPR018485">
    <property type="entry name" value="FGGY_C"/>
</dbReference>